<sequence length="70" mass="7821">MCVSGEASTRIAYLSSRRNLPLTVEPYEGWHTNLRKEFISSPDSLHNAVEQHLHAPIVATQWPIAFGDSS</sequence>
<dbReference type="Proteomes" id="UP000053097">
    <property type="component" value="Unassembled WGS sequence"/>
</dbReference>
<evidence type="ECO:0000313" key="1">
    <source>
        <dbReference type="EMBL" id="EZA56305.1"/>
    </source>
</evidence>
<dbReference type="EMBL" id="KK107167">
    <property type="protein sequence ID" value="EZA56305.1"/>
    <property type="molecule type" value="Genomic_DNA"/>
</dbReference>
<protein>
    <submittedName>
        <fullName evidence="1">Uncharacterized protein</fullName>
    </submittedName>
</protein>
<accession>A0A026WJW9</accession>
<organism evidence="1 2">
    <name type="scientific">Ooceraea biroi</name>
    <name type="common">Clonal raider ant</name>
    <name type="synonym">Cerapachys biroi</name>
    <dbReference type="NCBI Taxonomy" id="2015173"/>
    <lineage>
        <taxon>Eukaryota</taxon>
        <taxon>Metazoa</taxon>
        <taxon>Ecdysozoa</taxon>
        <taxon>Arthropoda</taxon>
        <taxon>Hexapoda</taxon>
        <taxon>Insecta</taxon>
        <taxon>Pterygota</taxon>
        <taxon>Neoptera</taxon>
        <taxon>Endopterygota</taxon>
        <taxon>Hymenoptera</taxon>
        <taxon>Apocrita</taxon>
        <taxon>Aculeata</taxon>
        <taxon>Formicoidea</taxon>
        <taxon>Formicidae</taxon>
        <taxon>Dorylinae</taxon>
        <taxon>Ooceraea</taxon>
    </lineage>
</organism>
<evidence type="ECO:0000313" key="2">
    <source>
        <dbReference type="Proteomes" id="UP000053097"/>
    </source>
</evidence>
<reference evidence="1 2" key="1">
    <citation type="journal article" date="2014" name="Curr. Biol.">
        <title>The genome of the clonal raider ant Cerapachys biroi.</title>
        <authorList>
            <person name="Oxley P.R."/>
            <person name="Ji L."/>
            <person name="Fetter-Pruneda I."/>
            <person name="McKenzie S.K."/>
            <person name="Li C."/>
            <person name="Hu H."/>
            <person name="Zhang G."/>
            <person name="Kronauer D.J."/>
        </authorList>
    </citation>
    <scope>NUCLEOTIDE SEQUENCE [LARGE SCALE GENOMIC DNA]</scope>
</reference>
<dbReference type="AlphaFoldDB" id="A0A026WJW9"/>
<proteinExistence type="predicted"/>
<keyword evidence="2" id="KW-1185">Reference proteome</keyword>
<gene>
    <name evidence="1" type="ORF">X777_02924</name>
</gene>
<name>A0A026WJW9_OOCBI</name>